<evidence type="ECO:0000256" key="4">
    <source>
        <dbReference type="ARBA" id="ARBA00022723"/>
    </source>
</evidence>
<comment type="caution">
    <text evidence="13">The sequence shown here is derived from an EMBL/GenBank/DDBJ whole genome shotgun (WGS) entry which is preliminary data.</text>
</comment>
<dbReference type="PROSITE" id="PS51674">
    <property type="entry name" value="4FE4S_WBL"/>
    <property type="match status" value="1"/>
</dbReference>
<keyword evidence="10 11" id="KW-0804">Transcription</keyword>
<evidence type="ECO:0000256" key="11">
    <source>
        <dbReference type="HAMAP-Rule" id="MF_01479"/>
    </source>
</evidence>
<dbReference type="PANTHER" id="PTHR38839">
    <property type="entry name" value="TRANSCRIPTIONAL REGULATOR WHID-RELATED"/>
    <property type="match status" value="1"/>
</dbReference>
<feature type="binding site" evidence="11">
    <location>
        <position position="38"/>
    </location>
    <ligand>
        <name>[4Fe-4S] cluster</name>
        <dbReference type="ChEBI" id="CHEBI:49883"/>
    </ligand>
</feature>
<evidence type="ECO:0000256" key="8">
    <source>
        <dbReference type="ARBA" id="ARBA00023125"/>
    </source>
</evidence>
<evidence type="ECO:0000256" key="5">
    <source>
        <dbReference type="ARBA" id="ARBA00023004"/>
    </source>
</evidence>
<feature type="binding site" evidence="11">
    <location>
        <position position="41"/>
    </location>
    <ligand>
        <name>[4Fe-4S] cluster</name>
        <dbReference type="ChEBI" id="CHEBI:49883"/>
    </ligand>
</feature>
<evidence type="ECO:0000259" key="12">
    <source>
        <dbReference type="PROSITE" id="PS51674"/>
    </source>
</evidence>
<comment type="cofactor">
    <cofactor evidence="11">
        <name>[4Fe-4S] cluster</name>
        <dbReference type="ChEBI" id="CHEBI:49883"/>
    </cofactor>
    <text evidence="11">Binds 1 [4Fe-4S] cluster per subunit. Following nitrosylation of the [4Fe-4S] cluster binds 1 [4Fe-8(NO)] cluster per subunit.</text>
</comment>
<evidence type="ECO:0000256" key="9">
    <source>
        <dbReference type="ARBA" id="ARBA00023157"/>
    </source>
</evidence>
<dbReference type="HAMAP" id="MF_01479">
    <property type="entry name" value="WhiB"/>
    <property type="match status" value="1"/>
</dbReference>
<proteinExistence type="inferred from homology"/>
<evidence type="ECO:0000313" key="13">
    <source>
        <dbReference type="EMBL" id="GAA4175970.1"/>
    </source>
</evidence>
<dbReference type="Pfam" id="PF02467">
    <property type="entry name" value="Whib"/>
    <property type="match status" value="1"/>
</dbReference>
<keyword evidence="5 11" id="KW-0408">Iron</keyword>
<keyword evidence="8 11" id="KW-0238">DNA-binding</keyword>
<organism evidence="13 14">
    <name type="scientific">Gryllotalpicola koreensis</name>
    <dbReference type="NCBI Taxonomy" id="993086"/>
    <lineage>
        <taxon>Bacteria</taxon>
        <taxon>Bacillati</taxon>
        <taxon>Actinomycetota</taxon>
        <taxon>Actinomycetes</taxon>
        <taxon>Micrococcales</taxon>
        <taxon>Microbacteriaceae</taxon>
        <taxon>Gryllotalpicola</taxon>
    </lineage>
</organism>
<accession>A0ABP8A223</accession>
<evidence type="ECO:0000256" key="1">
    <source>
        <dbReference type="ARBA" id="ARBA00004496"/>
    </source>
</evidence>
<evidence type="ECO:0000256" key="10">
    <source>
        <dbReference type="ARBA" id="ARBA00023163"/>
    </source>
</evidence>
<comment type="PTM">
    <text evidence="11">Upon Fe-S cluster removal intramolecular disulfide bonds are formed.</text>
</comment>
<feature type="binding site" evidence="11">
    <location>
        <position position="47"/>
    </location>
    <ligand>
        <name>[4Fe-4S] cluster</name>
        <dbReference type="ChEBI" id="CHEBI:49883"/>
    </ligand>
</feature>
<dbReference type="InterPro" id="IPR034768">
    <property type="entry name" value="4FE4S_WBL"/>
</dbReference>
<name>A0ABP8A223_9MICO</name>
<feature type="binding site" evidence="11">
    <location>
        <position position="14"/>
    </location>
    <ligand>
        <name>[4Fe-4S] cluster</name>
        <dbReference type="ChEBI" id="CHEBI:49883"/>
    </ligand>
</feature>
<comment type="subcellular location">
    <subcellularLocation>
        <location evidence="1 11">Cytoplasm</location>
    </subcellularLocation>
</comment>
<protein>
    <recommendedName>
        <fullName evidence="11">Transcriptional regulator WhiB</fullName>
    </recommendedName>
</protein>
<evidence type="ECO:0000256" key="2">
    <source>
        <dbReference type="ARBA" id="ARBA00006597"/>
    </source>
</evidence>
<comment type="function">
    <text evidence="11">Acts as a transcriptional regulator. Probably redox-responsive. The apo- but not holo-form probably binds DNA.</text>
</comment>
<keyword evidence="7 11" id="KW-0805">Transcription regulation</keyword>
<feature type="domain" description="4Fe-4S Wbl-type" evidence="12">
    <location>
        <begin position="13"/>
        <end position="71"/>
    </location>
</feature>
<reference evidence="14" key="1">
    <citation type="journal article" date="2019" name="Int. J. Syst. Evol. Microbiol.">
        <title>The Global Catalogue of Microorganisms (GCM) 10K type strain sequencing project: providing services to taxonomists for standard genome sequencing and annotation.</title>
        <authorList>
            <consortium name="The Broad Institute Genomics Platform"/>
            <consortium name="The Broad Institute Genome Sequencing Center for Infectious Disease"/>
            <person name="Wu L."/>
            <person name="Ma J."/>
        </authorList>
    </citation>
    <scope>NUCLEOTIDE SEQUENCE [LARGE SCALE GENOMIC DNA]</scope>
    <source>
        <strain evidence="14">JCM 17591</strain>
    </source>
</reference>
<evidence type="ECO:0000256" key="7">
    <source>
        <dbReference type="ARBA" id="ARBA00023015"/>
    </source>
</evidence>
<dbReference type="InterPro" id="IPR003482">
    <property type="entry name" value="Whib"/>
</dbReference>
<keyword evidence="6 11" id="KW-0411">Iron-sulfur</keyword>
<evidence type="ECO:0000256" key="3">
    <source>
        <dbReference type="ARBA" id="ARBA00022485"/>
    </source>
</evidence>
<keyword evidence="3 11" id="KW-0004">4Fe-4S</keyword>
<comment type="similarity">
    <text evidence="2 11">Belongs to the WhiB family.</text>
</comment>
<keyword evidence="14" id="KW-1185">Reference proteome</keyword>
<keyword evidence="4 11" id="KW-0479">Metal-binding</keyword>
<keyword evidence="11" id="KW-0963">Cytoplasm</keyword>
<gene>
    <name evidence="11" type="primary">whiB</name>
    <name evidence="13" type="ORF">GCM10022287_22400</name>
</gene>
<keyword evidence="9 11" id="KW-1015">Disulfide bond</keyword>
<evidence type="ECO:0000256" key="6">
    <source>
        <dbReference type="ARBA" id="ARBA00023014"/>
    </source>
</evidence>
<evidence type="ECO:0000313" key="14">
    <source>
        <dbReference type="Proteomes" id="UP001501079"/>
    </source>
</evidence>
<comment type="PTM">
    <text evidence="11">The Fe-S cluster can be nitrosylated by nitric oxide (NO).</text>
</comment>
<sequence>MPDDPESWRKEASCRDIDDPDVFFSPHGSDQARAAALCADCPVRAQCLTYALDTDTQDGFWGGKTEAQRARMPRVRQVKHCKSRLHSLESDADYIYFSNGERRCKACHLATLERLKAARTA</sequence>
<dbReference type="Proteomes" id="UP001501079">
    <property type="component" value="Unassembled WGS sequence"/>
</dbReference>
<dbReference type="EMBL" id="BAABBW010000003">
    <property type="protein sequence ID" value="GAA4175970.1"/>
    <property type="molecule type" value="Genomic_DNA"/>
</dbReference>